<sequence length="839" mass="94838">MDGLPYEILAVLFSHAATLKLALQVFQDALKNGVFPRSWQETCVILLPKKGDLSSLKNWRPISLINTDAKLFTRLINRRLMVHLGSRISSHQMGFMPSRFIGEQGIILQCMQEIATKVGSSSIALLLDQEKAYDRVHFDYLRSCMQAFNIPDPLINATINLFSSTSISVNINGFLSPSFQQSRGLRQGDPLSPLLFNIAFDPFLRAINNSSTITGFHLSLETNQTPSLTSPPSIKVLAYADDTLVVLRDTSEFSHLQGIIQQYMSASNASLNYSKTQALSLSGRSIPSWISFLQAHGISSWHDKTALQPLIYLGYAICSSNNQRAYYANSMISMLRSYCQLHSTRSLTFRGRVTVINSLLYSKLWHAIRLFTFSQAEIKQLQQLAASFINRDAKLTRFSFDTLTTPINQGGLKLLDPAIQANALQWRWIYPLLHPSQPSPAFMPSLPILRFTLNYILSTDAYPLYYWSFLFPHCRPTIPRSFGPVKNLLRAIDSLQHNFQLCSSTLSTCLQLPLMDLLVHQCPADYSLSTPFSPPSTVLQHLTTLRQLKGSDIFRFNTAKLALEFHHNTNALSHRNSSAKAIALIQSNRLLLHNFVLYHFLTSVPRPTNALQAHLDTDTNTSNLSALHSFLQAIICNPITTSNNCSTISFMSTKYFKALPSSSPPSPPHSTLSSSKWKSFWKLQIPLNARNTWYRILHKKITTKKKLHLYIPSDYSDKCSLCPTHHQIENTEHFLFSCPLKYLVWTTALSLYIDPTLISCTYSQYLEFLYMTSSNTRTSSSPYPNLSVSQVFACIQQAIWNSHYRSVFYLISFVPSHVLSSIQLALFTLHSQENIHSII</sequence>
<evidence type="ECO:0000313" key="2">
    <source>
        <dbReference type="EMBL" id="KAG2192761.1"/>
    </source>
</evidence>
<dbReference type="OrthoDB" id="2287159at2759"/>
<reference evidence="2" key="1">
    <citation type="submission" date="2020-12" db="EMBL/GenBank/DDBJ databases">
        <title>Metabolic potential, ecology and presence of endohyphal bacteria is reflected in genomic diversity of Mucoromycotina.</title>
        <authorList>
            <person name="Muszewska A."/>
            <person name="Okrasinska A."/>
            <person name="Steczkiewicz K."/>
            <person name="Drgas O."/>
            <person name="Orlowska M."/>
            <person name="Perlinska-Lenart U."/>
            <person name="Aleksandrzak-Piekarczyk T."/>
            <person name="Szatraj K."/>
            <person name="Zielenkiewicz U."/>
            <person name="Pilsyk S."/>
            <person name="Malc E."/>
            <person name="Mieczkowski P."/>
            <person name="Kruszewska J.S."/>
            <person name="Biernat P."/>
            <person name="Pawlowska J."/>
        </authorList>
    </citation>
    <scope>NUCLEOTIDE SEQUENCE</scope>
    <source>
        <strain evidence="2">CBS 226.32</strain>
    </source>
</reference>
<dbReference type="InterPro" id="IPR026960">
    <property type="entry name" value="RVT-Znf"/>
</dbReference>
<dbReference type="InterPro" id="IPR043502">
    <property type="entry name" value="DNA/RNA_pol_sf"/>
</dbReference>
<accession>A0A8H7QHX3</accession>
<gene>
    <name evidence="2" type="ORF">INT46_001263</name>
</gene>
<dbReference type="PANTHER" id="PTHR31635:SF196">
    <property type="entry name" value="REVERSE TRANSCRIPTASE DOMAIN-CONTAINING PROTEIN-RELATED"/>
    <property type="match status" value="1"/>
</dbReference>
<proteinExistence type="predicted"/>
<comment type="caution">
    <text evidence="2">The sequence shown here is derived from an EMBL/GenBank/DDBJ whole genome shotgun (WGS) entry which is preliminary data.</text>
</comment>
<name>A0A8H7QHX3_9FUNG</name>
<feature type="domain" description="Reverse transcriptase" evidence="1">
    <location>
        <begin position="28"/>
        <end position="317"/>
    </location>
</feature>
<protein>
    <recommendedName>
        <fullName evidence="1">Reverse transcriptase domain-containing protein</fullName>
    </recommendedName>
</protein>
<evidence type="ECO:0000313" key="3">
    <source>
        <dbReference type="Proteomes" id="UP000650833"/>
    </source>
</evidence>
<dbReference type="CDD" id="cd01650">
    <property type="entry name" value="RT_nLTR_like"/>
    <property type="match status" value="1"/>
</dbReference>
<dbReference type="AlphaFoldDB" id="A0A8H7QHX3"/>
<dbReference type="PROSITE" id="PS50878">
    <property type="entry name" value="RT_POL"/>
    <property type="match status" value="1"/>
</dbReference>
<dbReference type="PANTHER" id="PTHR31635">
    <property type="entry name" value="REVERSE TRANSCRIPTASE DOMAIN-CONTAINING PROTEIN-RELATED"/>
    <property type="match status" value="1"/>
</dbReference>
<dbReference type="InterPro" id="IPR000477">
    <property type="entry name" value="RT_dom"/>
</dbReference>
<organism evidence="2 3">
    <name type="scientific">Mucor plumbeus</name>
    <dbReference type="NCBI Taxonomy" id="97098"/>
    <lineage>
        <taxon>Eukaryota</taxon>
        <taxon>Fungi</taxon>
        <taxon>Fungi incertae sedis</taxon>
        <taxon>Mucoromycota</taxon>
        <taxon>Mucoromycotina</taxon>
        <taxon>Mucoromycetes</taxon>
        <taxon>Mucorales</taxon>
        <taxon>Mucorineae</taxon>
        <taxon>Mucoraceae</taxon>
        <taxon>Mucor</taxon>
    </lineage>
</organism>
<dbReference type="Pfam" id="PF00078">
    <property type="entry name" value="RVT_1"/>
    <property type="match status" value="1"/>
</dbReference>
<dbReference type="Proteomes" id="UP000650833">
    <property type="component" value="Unassembled WGS sequence"/>
</dbReference>
<dbReference type="Pfam" id="PF13966">
    <property type="entry name" value="zf-RVT"/>
    <property type="match status" value="1"/>
</dbReference>
<evidence type="ECO:0000259" key="1">
    <source>
        <dbReference type="PROSITE" id="PS50878"/>
    </source>
</evidence>
<dbReference type="SUPFAM" id="SSF56672">
    <property type="entry name" value="DNA/RNA polymerases"/>
    <property type="match status" value="1"/>
</dbReference>
<keyword evidence="3" id="KW-1185">Reference proteome</keyword>
<dbReference type="EMBL" id="JAEPRC010000700">
    <property type="protein sequence ID" value="KAG2192761.1"/>
    <property type="molecule type" value="Genomic_DNA"/>
</dbReference>